<dbReference type="InterPro" id="IPR044000">
    <property type="entry name" value="Phage_tube_2"/>
</dbReference>
<evidence type="ECO:0000313" key="1">
    <source>
        <dbReference type="EMBL" id="RDK01436.1"/>
    </source>
</evidence>
<gene>
    <name evidence="1" type="ORF">DLM46_16535</name>
</gene>
<dbReference type="AlphaFoldDB" id="A0A370N755"/>
<evidence type="ECO:0000313" key="2">
    <source>
        <dbReference type="Proteomes" id="UP000254875"/>
    </source>
</evidence>
<organism evidence="1 2">
    <name type="scientific">Paraburkholderia lacunae</name>
    <dbReference type="NCBI Taxonomy" id="2211104"/>
    <lineage>
        <taxon>Bacteria</taxon>
        <taxon>Pseudomonadati</taxon>
        <taxon>Pseudomonadota</taxon>
        <taxon>Betaproteobacteria</taxon>
        <taxon>Burkholderiales</taxon>
        <taxon>Burkholderiaceae</taxon>
        <taxon>Paraburkholderia</taxon>
    </lineage>
</organism>
<sequence>MSKLTRKTIILAAIEAVAGTDAVPTGALNAILARAVTPNPAAATYASRDVVRPYLGNSEQLPADIHSELDFEVELAGAGMAGHAPKWAPLLLACGFAETLTDGVDAKYRPVSDNPPTLTLYYFLDGIFHKMTSARGTVALDLTAKSIPVLKFKFTSLYNDVVDQALPAGIDYEDFQKPLVVNKANTPNFSFQGVSSPLQALTIDVANAINYQNLVNQESVDLTDRKPAGTATLQLTSVAAKDWWAAVRDAVTGALTITHGKTAGNIVQIDAPRVQASNLSYSDQSGTAMLGLNLTFVPVEGNDELVITVR</sequence>
<keyword evidence="2" id="KW-1185">Reference proteome</keyword>
<dbReference type="RefSeq" id="WP_115101838.1">
    <property type="nucleotide sequence ID" value="NZ_QHKS01000010.1"/>
</dbReference>
<dbReference type="OrthoDB" id="6147138at2"/>
<dbReference type="EMBL" id="QHKS01000010">
    <property type="protein sequence ID" value="RDK01436.1"/>
    <property type="molecule type" value="Genomic_DNA"/>
</dbReference>
<protein>
    <submittedName>
        <fullName evidence="1">Uncharacterized protein</fullName>
    </submittedName>
</protein>
<comment type="caution">
    <text evidence="1">The sequence shown here is derived from an EMBL/GenBank/DDBJ whole genome shotgun (WGS) entry which is preliminary data.</text>
</comment>
<dbReference type="Pfam" id="PF18906">
    <property type="entry name" value="Phage_tube_2"/>
    <property type="match status" value="1"/>
</dbReference>
<proteinExistence type="predicted"/>
<dbReference type="Proteomes" id="UP000254875">
    <property type="component" value="Unassembled WGS sequence"/>
</dbReference>
<name>A0A370N755_9BURK</name>
<accession>A0A370N755</accession>
<reference evidence="2" key="1">
    <citation type="submission" date="2018-05" db="EMBL/GenBank/DDBJ databases">
        <authorList>
            <person name="Feng T."/>
        </authorList>
    </citation>
    <scope>NUCLEOTIDE SEQUENCE [LARGE SCALE GENOMIC DNA]</scope>
    <source>
        <strain evidence="2">S27</strain>
    </source>
</reference>